<dbReference type="AlphaFoldDB" id="A0AAE0ZWC9"/>
<feature type="transmembrane region" description="Helical" evidence="2">
    <location>
        <begin position="546"/>
        <end position="569"/>
    </location>
</feature>
<name>A0AAE0ZWC9_9GAST</name>
<keyword evidence="4" id="KW-1185">Reference proteome</keyword>
<organism evidence="3 4">
    <name type="scientific">Elysia crispata</name>
    <name type="common">lettuce slug</name>
    <dbReference type="NCBI Taxonomy" id="231223"/>
    <lineage>
        <taxon>Eukaryota</taxon>
        <taxon>Metazoa</taxon>
        <taxon>Spiralia</taxon>
        <taxon>Lophotrochozoa</taxon>
        <taxon>Mollusca</taxon>
        <taxon>Gastropoda</taxon>
        <taxon>Heterobranchia</taxon>
        <taxon>Euthyneura</taxon>
        <taxon>Panpulmonata</taxon>
        <taxon>Sacoglossa</taxon>
        <taxon>Placobranchoidea</taxon>
        <taxon>Plakobranchidae</taxon>
        <taxon>Elysia</taxon>
    </lineage>
</organism>
<feature type="region of interest" description="Disordered" evidence="1">
    <location>
        <begin position="247"/>
        <end position="281"/>
    </location>
</feature>
<keyword evidence="2" id="KW-0472">Membrane</keyword>
<dbReference type="EMBL" id="JAWDGP010003173">
    <property type="protein sequence ID" value="KAK3776780.1"/>
    <property type="molecule type" value="Genomic_DNA"/>
</dbReference>
<feature type="compositionally biased region" description="Low complexity" evidence="1">
    <location>
        <begin position="253"/>
        <end position="264"/>
    </location>
</feature>
<feature type="compositionally biased region" description="Basic and acidic residues" evidence="1">
    <location>
        <begin position="350"/>
        <end position="364"/>
    </location>
</feature>
<feature type="transmembrane region" description="Helical" evidence="2">
    <location>
        <begin position="36"/>
        <end position="54"/>
    </location>
</feature>
<evidence type="ECO:0000313" key="4">
    <source>
        <dbReference type="Proteomes" id="UP001283361"/>
    </source>
</evidence>
<feature type="compositionally biased region" description="Acidic residues" evidence="1">
    <location>
        <begin position="197"/>
        <end position="213"/>
    </location>
</feature>
<gene>
    <name evidence="3" type="ORF">RRG08_024557</name>
</gene>
<reference evidence="3" key="1">
    <citation type="journal article" date="2023" name="G3 (Bethesda)">
        <title>A reference genome for the long-term kleptoplast-retaining sea slug Elysia crispata morphotype clarki.</title>
        <authorList>
            <person name="Eastman K.E."/>
            <person name="Pendleton A.L."/>
            <person name="Shaikh M.A."/>
            <person name="Suttiyut T."/>
            <person name="Ogas R."/>
            <person name="Tomko P."/>
            <person name="Gavelis G."/>
            <person name="Widhalm J.R."/>
            <person name="Wisecaver J.H."/>
        </authorList>
    </citation>
    <scope>NUCLEOTIDE SEQUENCE</scope>
    <source>
        <strain evidence="3">ECLA1</strain>
    </source>
</reference>
<evidence type="ECO:0000313" key="3">
    <source>
        <dbReference type="EMBL" id="KAK3776780.1"/>
    </source>
</evidence>
<evidence type="ECO:0000256" key="1">
    <source>
        <dbReference type="SAM" id="MobiDB-lite"/>
    </source>
</evidence>
<feature type="region of interest" description="Disordered" evidence="1">
    <location>
        <begin position="334"/>
        <end position="364"/>
    </location>
</feature>
<feature type="region of interest" description="Disordered" evidence="1">
    <location>
        <begin position="197"/>
        <end position="222"/>
    </location>
</feature>
<evidence type="ECO:0000256" key="2">
    <source>
        <dbReference type="SAM" id="Phobius"/>
    </source>
</evidence>
<accession>A0AAE0ZWC9</accession>
<protein>
    <submittedName>
        <fullName evidence="3">Uncharacterized protein</fullName>
    </submittedName>
</protein>
<sequence length="660" mass="72672">MIVSHNTRPAELDWAEYLIKTFQMQFPFISMVKGHYAFNTCILFGFLLMSLASGQTDNKGLFFQNLKEELKDEFAFDIVSLNKTWADFLQARSDLNETASKKPWLIETSPGNGLFMFSLAGLANFKSKVMQMVEQKNKYLAERAQLRQQMAEALFNRSIPFFQAVQGNFSGEIVNSQPFSVIQHIFGLVSDRLIPNDDDDVSVDGEDDADENDVGSSSDGNVEKAAWAADVSGDSIIDSVLTPYQAQSEDTDSSVTSTIASSQSEQGLDHQSTRMSGGKETTTTYPWARWKAWHKNIWWNPDAASKKQEFIKAKIQKNIEKRQKWERFASERFGGGKAWSKPWSGGPSKALRDEPVSSDNKEQENILEGIKEKLRTQFQASITSLNDSRSAFLEAKEDMALGASKKPWDKSSAGGLTTFDPDALMSFKAKIREMVALKNKYVAERAELKQNMLTALKDLLLQHLQQLTESSENVQAQPVNGPETTTSGTDLNSILEEMIETGSGDVDADITEGLPFARSLLLAAAPHGPSSGGDQVTTDGGGSGTFAVLIVLGVVAVVASVVLVGVVALRKAGRRSLYYRLGIGNHWNFVSCLRIFALVKKCVESVSGERRQEEEAGEICVDEIWRLSPSVPAMECLDHAQPREATPSSPGRACAAINRA</sequence>
<keyword evidence="2" id="KW-0812">Transmembrane</keyword>
<keyword evidence="2" id="KW-1133">Transmembrane helix</keyword>
<comment type="caution">
    <text evidence="3">The sequence shown here is derived from an EMBL/GenBank/DDBJ whole genome shotgun (WGS) entry which is preliminary data.</text>
</comment>
<dbReference type="Proteomes" id="UP001283361">
    <property type="component" value="Unassembled WGS sequence"/>
</dbReference>
<proteinExistence type="predicted"/>